<keyword evidence="5" id="KW-1185">Reference proteome</keyword>
<dbReference type="InterPro" id="IPR050955">
    <property type="entry name" value="Plant_Biomass_Hydrol_Est"/>
</dbReference>
<keyword evidence="1 3" id="KW-0732">Signal</keyword>
<dbReference type="Gene3D" id="3.40.50.1820">
    <property type="entry name" value="alpha/beta hydrolase"/>
    <property type="match status" value="1"/>
</dbReference>
<keyword evidence="2" id="KW-0378">Hydrolase</keyword>
<evidence type="ECO:0000256" key="1">
    <source>
        <dbReference type="ARBA" id="ARBA00022729"/>
    </source>
</evidence>
<dbReference type="Pfam" id="PF10503">
    <property type="entry name" value="Esterase_PHB"/>
    <property type="match status" value="1"/>
</dbReference>
<dbReference type="EMBL" id="SNXZ01000001">
    <property type="protein sequence ID" value="TDQ05547.1"/>
    <property type="molecule type" value="Genomic_DNA"/>
</dbReference>
<dbReference type="AlphaFoldDB" id="A0A4R6SNC6"/>
<comment type="caution">
    <text evidence="4">The sequence shown here is derived from an EMBL/GenBank/DDBJ whole genome shotgun (WGS) entry which is preliminary data.</text>
</comment>
<proteinExistence type="predicted"/>
<dbReference type="Proteomes" id="UP000295444">
    <property type="component" value="Unassembled WGS sequence"/>
</dbReference>
<gene>
    <name evidence="4" type="ORF">EV186_1011521</name>
</gene>
<dbReference type="SUPFAM" id="SSF53474">
    <property type="entry name" value="alpha/beta-Hydrolases"/>
    <property type="match status" value="2"/>
</dbReference>
<dbReference type="OrthoDB" id="9767239at2"/>
<protein>
    <submittedName>
        <fullName evidence="4">Poly(Hydroxyalkanoate) depolymerase family esterase</fullName>
    </submittedName>
</protein>
<name>A0A4R6SNC6_LABRH</name>
<dbReference type="GO" id="GO:0005576">
    <property type="term" value="C:extracellular region"/>
    <property type="evidence" value="ECO:0007669"/>
    <property type="project" value="InterPro"/>
</dbReference>
<feature type="signal peptide" evidence="3">
    <location>
        <begin position="1"/>
        <end position="23"/>
    </location>
</feature>
<sequence>MRAFLVGVLMLSGLLVSVPTASAAGVTEVTGFGSNPGALQMFEYKPDGMTAGRPMVVVLHGCTQDKAYATNAGWIELADKWKFGVVIAQQPSANNVQSCFNWFQSGDITRGQGEASSIAQMVARGLSDTGASSSRVYVTGLSAGGAMTSVMLATYPELFAGGGIVAGLPYGCATSMIDAYSCMMPGKNKTPAQWGDAVRAASGGYAGPWPTVSIWQGSADYTVATMNLTELADQWTNVHGVASTPSATDTVGGYPHAVYNDASGRTVVQTYSITGMGHGQPVDPGTGNGQCGHATAYVLDVNVCAAWQLGLTWQLNQ</sequence>
<feature type="chain" id="PRO_5020950756" evidence="3">
    <location>
        <begin position="24"/>
        <end position="317"/>
    </location>
</feature>
<evidence type="ECO:0000313" key="5">
    <source>
        <dbReference type="Proteomes" id="UP000295444"/>
    </source>
</evidence>
<dbReference type="InterPro" id="IPR029058">
    <property type="entry name" value="AB_hydrolase_fold"/>
</dbReference>
<evidence type="ECO:0000256" key="2">
    <source>
        <dbReference type="ARBA" id="ARBA00022801"/>
    </source>
</evidence>
<dbReference type="RefSeq" id="WP_133848271.1">
    <property type="nucleotide sequence ID" value="NZ_SNXZ01000001.1"/>
</dbReference>
<organism evidence="4 5">
    <name type="scientific">Labedaea rhizosphaerae</name>
    <dbReference type="NCBI Taxonomy" id="598644"/>
    <lineage>
        <taxon>Bacteria</taxon>
        <taxon>Bacillati</taxon>
        <taxon>Actinomycetota</taxon>
        <taxon>Actinomycetes</taxon>
        <taxon>Pseudonocardiales</taxon>
        <taxon>Pseudonocardiaceae</taxon>
        <taxon>Labedaea</taxon>
    </lineage>
</organism>
<evidence type="ECO:0000313" key="4">
    <source>
        <dbReference type="EMBL" id="TDQ05547.1"/>
    </source>
</evidence>
<evidence type="ECO:0000256" key="3">
    <source>
        <dbReference type="SAM" id="SignalP"/>
    </source>
</evidence>
<reference evidence="4 5" key="1">
    <citation type="submission" date="2019-03" db="EMBL/GenBank/DDBJ databases">
        <title>Genomic Encyclopedia of Type Strains, Phase IV (KMG-IV): sequencing the most valuable type-strain genomes for metagenomic binning, comparative biology and taxonomic classification.</title>
        <authorList>
            <person name="Goeker M."/>
        </authorList>
    </citation>
    <scope>NUCLEOTIDE SEQUENCE [LARGE SCALE GENOMIC DNA]</scope>
    <source>
        <strain evidence="4 5">DSM 45361</strain>
    </source>
</reference>
<dbReference type="NCBIfam" id="TIGR01840">
    <property type="entry name" value="esterase_phb"/>
    <property type="match status" value="1"/>
</dbReference>
<dbReference type="PANTHER" id="PTHR43037">
    <property type="entry name" value="UNNAMED PRODUCT-RELATED"/>
    <property type="match status" value="1"/>
</dbReference>
<dbReference type="PANTHER" id="PTHR43037:SF1">
    <property type="entry name" value="BLL1128 PROTEIN"/>
    <property type="match status" value="1"/>
</dbReference>
<accession>A0A4R6SNC6</accession>
<dbReference type="GO" id="GO:0016787">
    <property type="term" value="F:hydrolase activity"/>
    <property type="evidence" value="ECO:0007669"/>
    <property type="project" value="UniProtKB-KW"/>
</dbReference>
<dbReference type="InterPro" id="IPR010126">
    <property type="entry name" value="Esterase_phb"/>
</dbReference>